<proteinExistence type="predicted"/>
<evidence type="ECO:0000256" key="1">
    <source>
        <dbReference type="SAM" id="Phobius"/>
    </source>
</evidence>
<dbReference type="EMBL" id="CAJNRE010015795">
    <property type="protein sequence ID" value="CAF2141063.1"/>
    <property type="molecule type" value="Genomic_DNA"/>
</dbReference>
<keyword evidence="1" id="KW-0472">Membrane</keyword>
<evidence type="ECO:0000313" key="2">
    <source>
        <dbReference type="EMBL" id="CAF2141063.1"/>
    </source>
</evidence>
<dbReference type="AlphaFoldDB" id="A0A816X119"/>
<protein>
    <submittedName>
        <fullName evidence="2">Uncharacterized protein</fullName>
    </submittedName>
</protein>
<keyword evidence="1" id="KW-1133">Transmembrane helix</keyword>
<comment type="caution">
    <text evidence="2">The sequence shown here is derived from an EMBL/GenBank/DDBJ whole genome shotgun (WGS) entry which is preliminary data.</text>
</comment>
<reference evidence="2" key="1">
    <citation type="submission" date="2021-02" db="EMBL/GenBank/DDBJ databases">
        <authorList>
            <person name="Nowell W R."/>
        </authorList>
    </citation>
    <scope>NUCLEOTIDE SEQUENCE</scope>
</reference>
<keyword evidence="1" id="KW-0812">Transmembrane</keyword>
<name>A0A816X119_9BILA</name>
<organism evidence="2 3">
    <name type="scientific">Rotaria magnacalcarata</name>
    <dbReference type="NCBI Taxonomy" id="392030"/>
    <lineage>
        <taxon>Eukaryota</taxon>
        <taxon>Metazoa</taxon>
        <taxon>Spiralia</taxon>
        <taxon>Gnathifera</taxon>
        <taxon>Rotifera</taxon>
        <taxon>Eurotatoria</taxon>
        <taxon>Bdelloidea</taxon>
        <taxon>Philodinida</taxon>
        <taxon>Philodinidae</taxon>
        <taxon>Rotaria</taxon>
    </lineage>
</organism>
<dbReference type="Proteomes" id="UP000663824">
    <property type="component" value="Unassembled WGS sequence"/>
</dbReference>
<accession>A0A816X119</accession>
<feature type="transmembrane region" description="Helical" evidence="1">
    <location>
        <begin position="41"/>
        <end position="64"/>
    </location>
</feature>
<gene>
    <name evidence="2" type="ORF">MBJ925_LOCUS29527</name>
</gene>
<sequence length="92" mass="10414">MIQSSNFRVDTRNLPSISSKYVNARKGEKDEERSNTRRRNICILITAILVLAIMAAVGVVYIVFIRNINAASSVTATTTGKQYIETTWFYHD</sequence>
<evidence type="ECO:0000313" key="3">
    <source>
        <dbReference type="Proteomes" id="UP000663824"/>
    </source>
</evidence>